<sequence length="111" mass="12089">MVGVLEDPDAFFHLCGGFDDRQALHREAVDAVSRLDVPERDDYRLVFGQTSVAIWNVGLAVELQDGAAALAAGDQVRPPADYVAPERVGLCTSMRHVLLCITGTALVHWRS</sequence>
<name>A0ABP3EVD8_9ACTN</name>
<proteinExistence type="predicted"/>
<dbReference type="EMBL" id="BAAAGX010000034">
    <property type="protein sequence ID" value="GAA0276416.1"/>
    <property type="molecule type" value="Genomic_DNA"/>
</dbReference>
<keyword evidence="2" id="KW-1185">Reference proteome</keyword>
<comment type="caution">
    <text evidence="1">The sequence shown here is derived from an EMBL/GenBank/DDBJ whole genome shotgun (WGS) entry which is preliminary data.</text>
</comment>
<dbReference type="Proteomes" id="UP001500967">
    <property type="component" value="Unassembled WGS sequence"/>
</dbReference>
<gene>
    <name evidence="1" type="ORF">GCM10009539_75270</name>
</gene>
<accession>A0ABP3EVD8</accession>
<evidence type="ECO:0000313" key="2">
    <source>
        <dbReference type="Proteomes" id="UP001500967"/>
    </source>
</evidence>
<protein>
    <submittedName>
        <fullName evidence="1">Uncharacterized protein</fullName>
    </submittedName>
</protein>
<reference evidence="2" key="1">
    <citation type="journal article" date="2019" name="Int. J. Syst. Evol. Microbiol.">
        <title>The Global Catalogue of Microorganisms (GCM) 10K type strain sequencing project: providing services to taxonomists for standard genome sequencing and annotation.</title>
        <authorList>
            <consortium name="The Broad Institute Genomics Platform"/>
            <consortium name="The Broad Institute Genome Sequencing Center for Infectious Disease"/>
            <person name="Wu L."/>
            <person name="Ma J."/>
        </authorList>
    </citation>
    <scope>NUCLEOTIDE SEQUENCE [LARGE SCALE GENOMIC DNA]</scope>
    <source>
        <strain evidence="2">JCM 10425</strain>
    </source>
</reference>
<evidence type="ECO:0000313" key="1">
    <source>
        <dbReference type="EMBL" id="GAA0276416.1"/>
    </source>
</evidence>
<organism evidence="1 2">
    <name type="scientific">Cryptosporangium japonicum</name>
    <dbReference type="NCBI Taxonomy" id="80872"/>
    <lineage>
        <taxon>Bacteria</taxon>
        <taxon>Bacillati</taxon>
        <taxon>Actinomycetota</taxon>
        <taxon>Actinomycetes</taxon>
        <taxon>Cryptosporangiales</taxon>
        <taxon>Cryptosporangiaceae</taxon>
        <taxon>Cryptosporangium</taxon>
    </lineage>
</organism>